<dbReference type="InterPro" id="IPR013786">
    <property type="entry name" value="AcylCoA_DH/ox_N"/>
</dbReference>
<comment type="similarity">
    <text evidence="3">Belongs to the HpaH/HsaA monooxygenase family.</text>
</comment>
<dbReference type="PIRSF" id="PIRSF016578">
    <property type="entry name" value="HsaA"/>
    <property type="match status" value="1"/>
</dbReference>
<evidence type="ECO:0000259" key="5">
    <source>
        <dbReference type="Pfam" id="PF02770"/>
    </source>
</evidence>
<evidence type="ECO:0000256" key="1">
    <source>
        <dbReference type="ARBA" id="ARBA00022630"/>
    </source>
</evidence>
<dbReference type="PANTHER" id="PTHR48083:SF19">
    <property type="entry name" value="FLAVIN-DEPENDENT MONOOXYGENASE, OXYGENASE SUBUNIT HSAA"/>
    <property type="match status" value="1"/>
</dbReference>
<feature type="domain" description="Acyl-CoA dehydrogenase C-terminal" evidence="7">
    <location>
        <begin position="248"/>
        <end position="385"/>
    </location>
</feature>
<reference evidence="8 9" key="1">
    <citation type="journal article" date="2019" name="Int. J. Syst. Evol. Microbiol.">
        <title>The Global Catalogue of Microorganisms (GCM) 10K type strain sequencing project: providing services to taxonomists for standard genome sequencing and annotation.</title>
        <authorList>
            <consortium name="The Broad Institute Genomics Platform"/>
            <consortium name="The Broad Institute Genome Sequencing Center for Infectious Disease"/>
            <person name="Wu L."/>
            <person name="Ma J."/>
        </authorList>
    </citation>
    <scope>NUCLEOTIDE SEQUENCE [LARGE SCALE GENOMIC DNA]</scope>
    <source>
        <strain evidence="8 9">JCM 14942</strain>
    </source>
</reference>
<dbReference type="Gene3D" id="1.20.140.10">
    <property type="entry name" value="Butyryl-CoA Dehydrogenase, subunit A, domain 3"/>
    <property type="match status" value="1"/>
</dbReference>
<dbReference type="InterPro" id="IPR046373">
    <property type="entry name" value="Acyl-CoA_Oxase/DH_mid-dom_sf"/>
</dbReference>
<feature type="domain" description="Acyl-CoA dehydrogenase/oxidase N-terminal" evidence="6">
    <location>
        <begin position="36"/>
        <end position="130"/>
    </location>
</feature>
<evidence type="ECO:0000256" key="4">
    <source>
        <dbReference type="SAM" id="MobiDB-lite"/>
    </source>
</evidence>
<gene>
    <name evidence="8" type="ORF">GCM10009788_12010</name>
</gene>
<evidence type="ECO:0000259" key="7">
    <source>
        <dbReference type="Pfam" id="PF08028"/>
    </source>
</evidence>
<name>A0ABN2A1C3_9ACTN</name>
<dbReference type="Pfam" id="PF02770">
    <property type="entry name" value="Acyl-CoA_dh_M"/>
    <property type="match status" value="1"/>
</dbReference>
<keyword evidence="1" id="KW-0285">Flavoprotein</keyword>
<sequence>MTADTSTSVRAVEPTAPAAGTTPAESLVSVAADLGRSLADGASQRDALHATPVAEAQALRRSGLLATTVPARFGGPDAGYGVLAEVIRHLALGDPSVAQVPQSHFGLIEVLHSHGTEEQRAWCFDQILAGKLFSNAQTERGLLPGQPLGVTMRRRGDELVLQGTKNYCTGSTVADWIRISARDEQGEVVFALVPVDAPGLEVIDDWAAIGQRGTGSGTVRLTGAVVDPFLVLRQNGPEDRLLGTSFQLMHAAIDVGIARAALDEGLAYVRDSARPYVDALARGWERADEEPHIVLRAGELSARVHAAEALLARAGRLLDVARAAAVDRSHADEAAAAVAEVRAFGADAAVDVASDIFAFAGASAAATRINLDRHWRNARTHTLHDPTRWKYHHAGAYALTRTPPPAHGQS</sequence>
<dbReference type="SUPFAM" id="SSF47203">
    <property type="entry name" value="Acyl-CoA dehydrogenase C-terminal domain-like"/>
    <property type="match status" value="1"/>
</dbReference>
<accession>A0ABN2A1C3</accession>
<dbReference type="SUPFAM" id="SSF56645">
    <property type="entry name" value="Acyl-CoA dehydrogenase NM domain-like"/>
    <property type="match status" value="1"/>
</dbReference>
<evidence type="ECO:0000313" key="8">
    <source>
        <dbReference type="EMBL" id="GAA1509262.1"/>
    </source>
</evidence>
<dbReference type="Gene3D" id="1.10.540.10">
    <property type="entry name" value="Acyl-CoA dehydrogenase/oxidase, N-terminal domain"/>
    <property type="match status" value="1"/>
</dbReference>
<dbReference type="Pfam" id="PF08028">
    <property type="entry name" value="Acyl-CoA_dh_2"/>
    <property type="match status" value="1"/>
</dbReference>
<feature type="region of interest" description="Disordered" evidence="4">
    <location>
        <begin position="1"/>
        <end position="23"/>
    </location>
</feature>
<protein>
    <submittedName>
        <fullName evidence="8">SfnB family sulfur acquisition oxidoreductase</fullName>
    </submittedName>
</protein>
<evidence type="ECO:0000313" key="9">
    <source>
        <dbReference type="Proteomes" id="UP001500842"/>
    </source>
</evidence>
<dbReference type="InterPro" id="IPR036250">
    <property type="entry name" value="AcylCo_DH-like_C"/>
</dbReference>
<dbReference type="Gene3D" id="2.40.110.10">
    <property type="entry name" value="Butyryl-CoA Dehydrogenase, subunit A, domain 2"/>
    <property type="match status" value="1"/>
</dbReference>
<evidence type="ECO:0000256" key="3">
    <source>
        <dbReference type="ARBA" id="ARBA00049661"/>
    </source>
</evidence>
<dbReference type="InterPro" id="IPR050741">
    <property type="entry name" value="Acyl-CoA_dehydrogenase"/>
</dbReference>
<feature type="compositionally biased region" description="Low complexity" evidence="4">
    <location>
        <begin position="14"/>
        <end position="23"/>
    </location>
</feature>
<dbReference type="InterPro" id="IPR013107">
    <property type="entry name" value="Acyl-CoA_DH_C"/>
</dbReference>
<dbReference type="Pfam" id="PF02771">
    <property type="entry name" value="Acyl-CoA_dh_N"/>
    <property type="match status" value="1"/>
</dbReference>
<dbReference type="InterPro" id="IPR037069">
    <property type="entry name" value="AcylCoA_DH/ox_N_sf"/>
</dbReference>
<dbReference type="Proteomes" id="UP001500842">
    <property type="component" value="Unassembled WGS sequence"/>
</dbReference>
<dbReference type="EMBL" id="BAAAOR010000008">
    <property type="protein sequence ID" value="GAA1509262.1"/>
    <property type="molecule type" value="Genomic_DNA"/>
</dbReference>
<organism evidence="8 9">
    <name type="scientific">Nocardioides humi</name>
    <dbReference type="NCBI Taxonomy" id="449461"/>
    <lineage>
        <taxon>Bacteria</taxon>
        <taxon>Bacillati</taxon>
        <taxon>Actinomycetota</taxon>
        <taxon>Actinomycetes</taxon>
        <taxon>Propionibacteriales</taxon>
        <taxon>Nocardioidaceae</taxon>
        <taxon>Nocardioides</taxon>
    </lineage>
</organism>
<feature type="domain" description="Acyl-CoA oxidase/dehydrogenase middle" evidence="5">
    <location>
        <begin position="151"/>
        <end position="222"/>
    </location>
</feature>
<dbReference type="InterPro" id="IPR006091">
    <property type="entry name" value="Acyl-CoA_Oxase/DH_mid-dom"/>
</dbReference>
<evidence type="ECO:0000256" key="2">
    <source>
        <dbReference type="ARBA" id="ARBA00023002"/>
    </source>
</evidence>
<dbReference type="PANTHER" id="PTHR48083">
    <property type="entry name" value="MEDIUM-CHAIN SPECIFIC ACYL-COA DEHYDROGENASE, MITOCHONDRIAL-RELATED"/>
    <property type="match status" value="1"/>
</dbReference>
<proteinExistence type="inferred from homology"/>
<evidence type="ECO:0000259" key="6">
    <source>
        <dbReference type="Pfam" id="PF02771"/>
    </source>
</evidence>
<comment type="caution">
    <text evidence="8">The sequence shown here is derived from an EMBL/GenBank/DDBJ whole genome shotgun (WGS) entry which is preliminary data.</text>
</comment>
<keyword evidence="9" id="KW-1185">Reference proteome</keyword>
<keyword evidence="2" id="KW-0560">Oxidoreductase</keyword>
<dbReference type="InterPro" id="IPR009100">
    <property type="entry name" value="AcylCoA_DH/oxidase_NM_dom_sf"/>
</dbReference>